<evidence type="ECO:0000256" key="4">
    <source>
        <dbReference type="ARBA" id="ARBA00022729"/>
    </source>
</evidence>
<dbReference type="Proteomes" id="UP000434957">
    <property type="component" value="Unassembled WGS sequence"/>
</dbReference>
<accession>A0A6A4FAB2</accession>
<evidence type="ECO:0000256" key="2">
    <source>
        <dbReference type="ARBA" id="ARBA00010400"/>
    </source>
</evidence>
<comment type="function">
    <text evidence="5">Effector that suppresses plant defense responses during pathogen infection.</text>
</comment>
<gene>
    <name evidence="6" type="ORF">PR001_g11568</name>
    <name evidence="7" type="ORF">PR003_g12281</name>
</gene>
<dbReference type="AlphaFoldDB" id="A0A6A4FAB2"/>
<dbReference type="Proteomes" id="UP000429607">
    <property type="component" value="Unassembled WGS sequence"/>
</dbReference>
<evidence type="ECO:0000313" key="8">
    <source>
        <dbReference type="Proteomes" id="UP000429607"/>
    </source>
</evidence>
<keyword evidence="9" id="KW-1185">Reference proteome</keyword>
<comment type="caution">
    <text evidence="7">The sequence shown here is derived from an EMBL/GenBank/DDBJ whole genome shotgun (WGS) entry which is preliminary data.</text>
</comment>
<keyword evidence="3 5" id="KW-0964">Secreted</keyword>
<evidence type="ECO:0000313" key="6">
    <source>
        <dbReference type="EMBL" id="KAE9029159.1"/>
    </source>
</evidence>
<protein>
    <recommendedName>
        <fullName evidence="5">RxLR effector protein</fullName>
    </recommendedName>
</protein>
<dbReference type="InterPro" id="IPR031825">
    <property type="entry name" value="RXLR"/>
</dbReference>
<dbReference type="EMBL" id="QXFV01000717">
    <property type="protein sequence ID" value="KAE9029159.1"/>
    <property type="molecule type" value="Genomic_DNA"/>
</dbReference>
<organism evidence="7 9">
    <name type="scientific">Phytophthora rubi</name>
    <dbReference type="NCBI Taxonomy" id="129364"/>
    <lineage>
        <taxon>Eukaryota</taxon>
        <taxon>Sar</taxon>
        <taxon>Stramenopiles</taxon>
        <taxon>Oomycota</taxon>
        <taxon>Peronosporomycetes</taxon>
        <taxon>Peronosporales</taxon>
        <taxon>Peronosporaceae</taxon>
        <taxon>Phytophthora</taxon>
    </lineage>
</organism>
<name>A0A6A4FAB2_9STRA</name>
<evidence type="ECO:0000256" key="1">
    <source>
        <dbReference type="ARBA" id="ARBA00004613"/>
    </source>
</evidence>
<comment type="domain">
    <text evidence="5">The RxLR-dEER motif acts to carry the protein into the host cell cytoplasm through binding to cell surface phosphatidylinositol-3-phosphate.</text>
</comment>
<feature type="signal peptide" evidence="5">
    <location>
        <begin position="1"/>
        <end position="23"/>
    </location>
</feature>
<reference evidence="7 9" key="1">
    <citation type="submission" date="2018-08" db="EMBL/GenBank/DDBJ databases">
        <title>Genomic investigation of the strawberry pathogen Phytophthora fragariae indicates pathogenicity is determined by transcriptional variation in three key races.</title>
        <authorList>
            <person name="Adams T.M."/>
            <person name="Armitage A.D."/>
            <person name="Sobczyk M.K."/>
            <person name="Bates H.J."/>
            <person name="Dunwell J.M."/>
            <person name="Nellist C.F."/>
            <person name="Harrison R.J."/>
        </authorList>
    </citation>
    <scope>NUCLEOTIDE SEQUENCE [LARGE SCALE GENOMIC DNA]</scope>
    <source>
        <strain evidence="6 8">SCRP249</strain>
        <strain evidence="7 9">SCRP333</strain>
    </source>
</reference>
<sequence length="148" mass="16345">MRLSYTLLAATAALLASCDPAFAMDEFTQVATADRAQPAVVLTNDTPSKRLLRTANTEGVGEDDEEERGLNDLLKKLLPKEDTSLLQHIPEVHVAKLLGGKRLRQNAFHDWGKADIDAKGLSTVLKPNEDSMTLLSKYKKYLKGYEDS</sequence>
<dbReference type="EMBL" id="QXFT01000736">
    <property type="protein sequence ID" value="KAE9336878.1"/>
    <property type="molecule type" value="Genomic_DNA"/>
</dbReference>
<keyword evidence="4 5" id="KW-0732">Signal</keyword>
<comment type="subcellular location">
    <subcellularLocation>
        <location evidence="1 5">Secreted</location>
    </subcellularLocation>
</comment>
<feature type="chain" id="PRO_5034170830" description="RxLR effector protein" evidence="5">
    <location>
        <begin position="24"/>
        <end position="148"/>
    </location>
</feature>
<evidence type="ECO:0000256" key="5">
    <source>
        <dbReference type="RuleBase" id="RU367124"/>
    </source>
</evidence>
<evidence type="ECO:0000313" key="7">
    <source>
        <dbReference type="EMBL" id="KAE9336878.1"/>
    </source>
</evidence>
<proteinExistence type="inferred from homology"/>
<dbReference type="GO" id="GO:0005576">
    <property type="term" value="C:extracellular region"/>
    <property type="evidence" value="ECO:0007669"/>
    <property type="project" value="UniProtKB-SubCell"/>
</dbReference>
<evidence type="ECO:0000313" key="9">
    <source>
        <dbReference type="Proteomes" id="UP000434957"/>
    </source>
</evidence>
<dbReference type="PROSITE" id="PS51257">
    <property type="entry name" value="PROKAR_LIPOPROTEIN"/>
    <property type="match status" value="1"/>
</dbReference>
<evidence type="ECO:0000256" key="3">
    <source>
        <dbReference type="ARBA" id="ARBA00022525"/>
    </source>
</evidence>
<dbReference type="Pfam" id="PF16810">
    <property type="entry name" value="RXLR"/>
    <property type="match status" value="1"/>
</dbReference>
<comment type="similarity">
    <text evidence="2 5">Belongs to the RxLR effector family.</text>
</comment>